<comment type="caution">
    <text evidence="2">The sequence shown here is derived from an EMBL/GenBank/DDBJ whole genome shotgun (WGS) entry which is preliminary data.</text>
</comment>
<dbReference type="EMBL" id="AQQO01000024">
    <property type="protein sequence ID" value="EON89871.1"/>
    <property type="molecule type" value="Genomic_DNA"/>
</dbReference>
<dbReference type="Proteomes" id="UP000014012">
    <property type="component" value="Unassembled WGS sequence"/>
</dbReference>
<feature type="signal peptide" evidence="1">
    <location>
        <begin position="1"/>
        <end position="17"/>
    </location>
</feature>
<accession>R8AU71</accession>
<name>R8AU71_PLESH</name>
<dbReference type="PATRIC" id="fig|1315976.3.peg.640"/>
<evidence type="ECO:0000256" key="1">
    <source>
        <dbReference type="SAM" id="SignalP"/>
    </source>
</evidence>
<dbReference type="InterPro" id="IPR017738">
    <property type="entry name" value="T6SS-assoc_VCA0118"/>
</dbReference>
<keyword evidence="1" id="KW-0732">Signal</keyword>
<evidence type="ECO:0000313" key="3">
    <source>
        <dbReference type="Proteomes" id="UP000014012"/>
    </source>
</evidence>
<gene>
    <name evidence="2" type="ORF">PLESHI_03321</name>
</gene>
<keyword evidence="3" id="KW-1185">Reference proteome</keyword>
<evidence type="ECO:0008006" key="4">
    <source>
        <dbReference type="Google" id="ProtNLM"/>
    </source>
</evidence>
<sequence>MKGWALAALLLTSSAVAQTDWPVEWQRCRAQAAPLARLACYDAIGASKAPVSVSAHDAAPRSLIWRQIQAQEASRSGDSPLFLLGQLPDSDDLLLTRAALRGGTLAIGCNNAITRIWLRLDSPWVSDQVSASVDGEPAGNNWFVRDHGLLLEFGRGLPAIDELKYWSGQRELLLQASDGSSIRVDLSGMPEALQPLRQLCRW</sequence>
<dbReference type="Pfam" id="PF11319">
    <property type="entry name" value="VasI"/>
    <property type="match status" value="1"/>
</dbReference>
<proteinExistence type="predicted"/>
<organism evidence="2 3">
    <name type="scientific">Plesiomonas shigelloides 302-73</name>
    <dbReference type="NCBI Taxonomy" id="1315976"/>
    <lineage>
        <taxon>Bacteria</taxon>
        <taxon>Pseudomonadati</taxon>
        <taxon>Pseudomonadota</taxon>
        <taxon>Gammaproteobacteria</taxon>
        <taxon>Enterobacterales</taxon>
        <taxon>Enterobacteriaceae</taxon>
        <taxon>Plesiomonas</taxon>
    </lineage>
</organism>
<dbReference type="RefSeq" id="WP_010862298.1">
    <property type="nucleotide sequence ID" value="NZ_KB944507.1"/>
</dbReference>
<dbReference type="HOGENOM" id="CLU_1479858_0_0_6"/>
<dbReference type="STRING" id="703.SAMEA2665130_00762"/>
<dbReference type="AlphaFoldDB" id="R8AU71"/>
<protein>
    <recommendedName>
        <fullName evidence="4">Type VI secretion system-associated protein TagO</fullName>
    </recommendedName>
</protein>
<evidence type="ECO:0000313" key="2">
    <source>
        <dbReference type="EMBL" id="EON89871.1"/>
    </source>
</evidence>
<reference evidence="2 3" key="1">
    <citation type="journal article" date="2013" name="Genome Announc.">
        <title>Genome Sequence of Plesiomonas shigelloides Strain 302-73 (Serotype O1).</title>
        <authorList>
            <person name="Pique N."/>
            <person name="Aquilini E."/>
            <person name="Alioto T."/>
            <person name="Minana-Galbis D."/>
            <person name="Tomas J.M."/>
        </authorList>
    </citation>
    <scope>NUCLEOTIDE SEQUENCE [LARGE SCALE GENOMIC DNA]</scope>
    <source>
        <strain evidence="2 3">302-73</strain>
    </source>
</reference>
<dbReference type="NCBIfam" id="TIGR03360">
    <property type="entry name" value="VI_minor_1"/>
    <property type="match status" value="1"/>
</dbReference>
<feature type="chain" id="PRO_5004451477" description="Type VI secretion system-associated protein TagO" evidence="1">
    <location>
        <begin position="18"/>
        <end position="202"/>
    </location>
</feature>
<dbReference type="OrthoDB" id="7831428at2"/>